<dbReference type="OrthoDB" id="2157530at2759"/>
<dbReference type="Proteomes" id="UP000813461">
    <property type="component" value="Unassembled WGS sequence"/>
</dbReference>
<evidence type="ECO:0000313" key="2">
    <source>
        <dbReference type="EMBL" id="KAH7083724.1"/>
    </source>
</evidence>
<reference evidence="2" key="1">
    <citation type="journal article" date="2021" name="Nat. Commun.">
        <title>Genetic determinants of endophytism in the Arabidopsis root mycobiome.</title>
        <authorList>
            <person name="Mesny F."/>
            <person name="Miyauchi S."/>
            <person name="Thiergart T."/>
            <person name="Pickel B."/>
            <person name="Atanasova L."/>
            <person name="Karlsson M."/>
            <person name="Huettel B."/>
            <person name="Barry K.W."/>
            <person name="Haridas S."/>
            <person name="Chen C."/>
            <person name="Bauer D."/>
            <person name="Andreopoulos W."/>
            <person name="Pangilinan J."/>
            <person name="LaButti K."/>
            <person name="Riley R."/>
            <person name="Lipzen A."/>
            <person name="Clum A."/>
            <person name="Drula E."/>
            <person name="Henrissat B."/>
            <person name="Kohler A."/>
            <person name="Grigoriev I.V."/>
            <person name="Martin F.M."/>
            <person name="Hacquard S."/>
        </authorList>
    </citation>
    <scope>NUCLEOTIDE SEQUENCE</scope>
    <source>
        <strain evidence="2">MPI-SDFR-AT-0120</strain>
    </source>
</reference>
<dbReference type="PANTHER" id="PTHR24148">
    <property type="entry name" value="ANKYRIN REPEAT DOMAIN-CONTAINING PROTEIN 39 HOMOLOG-RELATED"/>
    <property type="match status" value="1"/>
</dbReference>
<accession>A0A8K0R1M3</accession>
<dbReference type="AlphaFoldDB" id="A0A8K0R1M3"/>
<keyword evidence="3" id="KW-1185">Reference proteome</keyword>
<dbReference type="InterPro" id="IPR052895">
    <property type="entry name" value="HetReg/Transcr_Mod"/>
</dbReference>
<gene>
    <name evidence="2" type="ORF">FB567DRAFT_90936</name>
</gene>
<dbReference type="EMBL" id="JAGMVJ010000013">
    <property type="protein sequence ID" value="KAH7083724.1"/>
    <property type="molecule type" value="Genomic_DNA"/>
</dbReference>
<sequence length="724" mass="81526">MSVGGGFEHAFGAFAPLVQQSFERQPVPSPSLYEPIKITSSNVCQIRLLEIISAPAAPNAIPHGLFGFAPRVDPGIISVRLKNVWFDNETPPFVALSYNWGDQTDKFSILCNNRPFGVGKNLHSALIDLHGYQKQRYGQPHYFWIDALCIDQENNEEKGQQVPLMNELYRKAAHVLVWLGEPDACSQIALPFMNLCAAASVMIGKVSAHQLTAQDWYRLGFTMTEQQRQQGIRAFGAFLTRPWFKRVWIIQEFAVPGSVTFLCGQYEFQEQQIFSAFDFLTITEAASTSISSDSEGSAGSIEYLRSIRADWKAGQRLPLLMLLRDHQPFHSSEWKDKIYALMQLAGDVGPRPTDLNILVSYEKDKYIENGKTIEVDIVPLGDVYRSVTIEMLRKNRLLDVVSCAGIHEIWLTERLKPWEDKTYHERLPGLPSWVPDWHRPDNTPHPQRFERNLHANLGRANTTQFLMTPYKFQASGNSVFNYREPTDANKLIVRAMLLQTITLVGDANHRPLSSRSEAERLGQPTWMIEPSPSEMLRQIELSCTIFENWAGVVGAQSNQVYFTGESMLDVLWQTMMGGVFPNGVDTDRMLFMQWYQMTRTTSTITLGLRESPKLRMFAAGAYALYKKATDAPKQISNFMFRTYAVTANKAVFGTNGTANSLGYVGLAPRGIMQGDVVAILEGGKVPFVLRQNGLFWQVVGACYVHGVMFGQIFDPGKCVDIVLV</sequence>
<name>A0A8K0R1M3_9PLEO</name>
<evidence type="ECO:0000259" key="1">
    <source>
        <dbReference type="Pfam" id="PF06985"/>
    </source>
</evidence>
<comment type="caution">
    <text evidence="2">The sequence shown here is derived from an EMBL/GenBank/DDBJ whole genome shotgun (WGS) entry which is preliminary data.</text>
</comment>
<dbReference type="Pfam" id="PF26639">
    <property type="entry name" value="Het-6_barrel"/>
    <property type="match status" value="1"/>
</dbReference>
<dbReference type="Pfam" id="PF06985">
    <property type="entry name" value="HET"/>
    <property type="match status" value="1"/>
</dbReference>
<evidence type="ECO:0000313" key="3">
    <source>
        <dbReference type="Proteomes" id="UP000813461"/>
    </source>
</evidence>
<protein>
    <submittedName>
        <fullName evidence="2">Heterokaryon incompatibility protein-domain-containing protein</fullName>
    </submittedName>
</protein>
<dbReference type="PANTHER" id="PTHR24148:SF73">
    <property type="entry name" value="HET DOMAIN PROTEIN (AFU_ORTHOLOGUE AFUA_8G01020)"/>
    <property type="match status" value="1"/>
</dbReference>
<organism evidence="2 3">
    <name type="scientific">Paraphoma chrysanthemicola</name>
    <dbReference type="NCBI Taxonomy" id="798071"/>
    <lineage>
        <taxon>Eukaryota</taxon>
        <taxon>Fungi</taxon>
        <taxon>Dikarya</taxon>
        <taxon>Ascomycota</taxon>
        <taxon>Pezizomycotina</taxon>
        <taxon>Dothideomycetes</taxon>
        <taxon>Pleosporomycetidae</taxon>
        <taxon>Pleosporales</taxon>
        <taxon>Pleosporineae</taxon>
        <taxon>Phaeosphaeriaceae</taxon>
        <taxon>Paraphoma</taxon>
    </lineage>
</organism>
<feature type="domain" description="Heterokaryon incompatibility" evidence="1">
    <location>
        <begin position="93"/>
        <end position="252"/>
    </location>
</feature>
<proteinExistence type="predicted"/>
<dbReference type="InterPro" id="IPR010730">
    <property type="entry name" value="HET"/>
</dbReference>